<dbReference type="InterPro" id="IPR025249">
    <property type="entry name" value="TF_NusA_KH_1st"/>
</dbReference>
<dbReference type="GO" id="GO:0003700">
    <property type="term" value="F:DNA-binding transcription factor activity"/>
    <property type="evidence" value="ECO:0007669"/>
    <property type="project" value="InterPro"/>
</dbReference>
<dbReference type="GO" id="GO:0006353">
    <property type="term" value="P:DNA-templated transcription termination"/>
    <property type="evidence" value="ECO:0007669"/>
    <property type="project" value="UniProtKB-UniRule"/>
</dbReference>
<dbReference type="InterPro" id="IPR036555">
    <property type="entry name" value="NusA_N_sf"/>
</dbReference>
<proteinExistence type="inferred from homology"/>
<dbReference type="PANTHER" id="PTHR22648:SF0">
    <property type="entry name" value="TRANSCRIPTION TERMINATION_ANTITERMINATION PROTEIN NUSA"/>
    <property type="match status" value="1"/>
</dbReference>
<dbReference type="SUPFAM" id="SSF50249">
    <property type="entry name" value="Nucleic acid-binding proteins"/>
    <property type="match status" value="1"/>
</dbReference>
<dbReference type="FunFam" id="3.30.300.20:FF:000002">
    <property type="entry name" value="Transcription termination/antitermination protein NusA"/>
    <property type="match status" value="1"/>
</dbReference>
<dbReference type="GO" id="GO:0031564">
    <property type="term" value="P:transcription antitermination"/>
    <property type="evidence" value="ECO:0007669"/>
    <property type="project" value="UniProtKB-UniRule"/>
</dbReference>
<dbReference type="STRING" id="203907.Bfl103"/>
<accession>Q7VQM4</accession>
<evidence type="ECO:0000313" key="10">
    <source>
        <dbReference type="Proteomes" id="UP000002192"/>
    </source>
</evidence>
<dbReference type="FunFam" id="3.30.300.20:FF:000005">
    <property type="entry name" value="Transcription termination/antitermination protein NusA"/>
    <property type="match status" value="1"/>
</dbReference>
<gene>
    <name evidence="7 9" type="primary">nusA</name>
    <name evidence="9" type="ordered locus">Bfl103</name>
</gene>
<dbReference type="InterPro" id="IPR003029">
    <property type="entry name" value="S1_domain"/>
</dbReference>
<keyword evidence="2 7" id="KW-0963">Cytoplasm</keyword>
<dbReference type="eggNOG" id="COG0195">
    <property type="taxonomic scope" value="Bacteria"/>
</dbReference>
<keyword evidence="6 7" id="KW-0804">Transcription</keyword>
<feature type="domain" description="S1 motif" evidence="8">
    <location>
        <begin position="135"/>
        <end position="200"/>
    </location>
</feature>
<dbReference type="CDD" id="cd02134">
    <property type="entry name" value="KH-II_NusA_rpt1"/>
    <property type="match status" value="1"/>
</dbReference>
<dbReference type="Pfam" id="PF00575">
    <property type="entry name" value="S1"/>
    <property type="match status" value="1"/>
</dbReference>
<dbReference type="GO" id="GO:0005829">
    <property type="term" value="C:cytosol"/>
    <property type="evidence" value="ECO:0007669"/>
    <property type="project" value="TreeGrafter"/>
</dbReference>
<comment type="similarity">
    <text evidence="7">Belongs to the NusA family.</text>
</comment>
<dbReference type="NCBIfam" id="TIGR01953">
    <property type="entry name" value="NusA"/>
    <property type="match status" value="1"/>
</dbReference>
<protein>
    <recommendedName>
        <fullName evidence="7">Transcription termination/antitermination protein NusA</fullName>
    </recommendedName>
</protein>
<dbReference type="SUPFAM" id="SSF69705">
    <property type="entry name" value="Transcription factor NusA, N-terminal domain"/>
    <property type="match status" value="1"/>
</dbReference>
<keyword evidence="7" id="KW-0677">Repeat</keyword>
<dbReference type="InterPro" id="IPR058582">
    <property type="entry name" value="KH_NusA_2nd"/>
</dbReference>
<dbReference type="Gene3D" id="2.40.50.140">
    <property type="entry name" value="Nucleic acid-binding proteins"/>
    <property type="match status" value="1"/>
</dbReference>
<evidence type="ECO:0000256" key="3">
    <source>
        <dbReference type="ARBA" id="ARBA00022814"/>
    </source>
</evidence>
<dbReference type="InterPro" id="IPR010995">
    <property type="entry name" value="DNA_repair_Rad51/TF_NusA_a-hlx"/>
</dbReference>
<organism evidence="9 10">
    <name type="scientific">Blochmanniella floridana</name>
    <dbReference type="NCBI Taxonomy" id="203907"/>
    <lineage>
        <taxon>Bacteria</taxon>
        <taxon>Pseudomonadati</taxon>
        <taxon>Pseudomonadota</taxon>
        <taxon>Gammaproteobacteria</taxon>
        <taxon>Enterobacterales</taxon>
        <taxon>Enterobacteriaceae</taxon>
        <taxon>ant endosymbionts</taxon>
        <taxon>Candidatus Blochmanniella</taxon>
    </lineage>
</organism>
<keyword evidence="5 7" id="KW-0805">Transcription regulation</keyword>
<dbReference type="PANTHER" id="PTHR22648">
    <property type="entry name" value="TRANSCRIPTION TERMINATION FACTOR NUSA"/>
    <property type="match status" value="1"/>
</dbReference>
<dbReference type="PROSITE" id="PS50084">
    <property type="entry name" value="KH_TYPE_1"/>
    <property type="match status" value="1"/>
</dbReference>
<dbReference type="Pfam" id="PF14520">
    <property type="entry name" value="HHH_5"/>
    <property type="match status" value="1"/>
</dbReference>
<sequence length="501" mass="56747">MNKEILAVVEVVSNEKAVPKEKIFLALEMALAAATRKKYSQDIDIRVSIDRKSGKISTFRRWVVVNQVIQPTREMTLEAAQLENLEIKINDYVEDIVESVTFDRITTQTAKQVIIQKIREAERMIIIEQFLSRQGEIVTGIIKKISRYSVSVDLGNNAEGIIKREEMLPRENFRVGDRIRGILYLVKTDSKGSNLFISRTCTEMLIELFRIEVPEIGEELITIQAAARDPGSRSKIAVKTNDKRIDPIGACVGMRGARVQAVSSELGGERVDVILWDDNPVQFVVNAMIPADIVSMIVDEDKHTMDIAVEESNLAQIIGRNGQNIRLISQLIDWELNVMTVVELEKKRQSEDRNILDIFMRVLNINEESAKVLIDSGFSSLEELAYIPISELLSIGVFDKEEIDLLRFKAKDALKDLSNKDNNDDNSTIMNSVSELLKLSSLKYEIALKLINYGIYKLEDLAEQDIVSLSGIKDLNLTEEEIGELIMEARNICWFNHDSNK</sequence>
<evidence type="ECO:0000256" key="6">
    <source>
        <dbReference type="ARBA" id="ARBA00023163"/>
    </source>
</evidence>
<dbReference type="GO" id="GO:0000166">
    <property type="term" value="F:nucleotide binding"/>
    <property type="evidence" value="ECO:0007669"/>
    <property type="project" value="InterPro"/>
</dbReference>
<dbReference type="Proteomes" id="UP000002192">
    <property type="component" value="Chromosome"/>
</dbReference>
<keyword evidence="10" id="KW-1185">Reference proteome</keyword>
<dbReference type="CDD" id="cd22529">
    <property type="entry name" value="KH-II_NusA_rpt2"/>
    <property type="match status" value="1"/>
</dbReference>
<dbReference type="Gene3D" id="3.30.1480.10">
    <property type="entry name" value="NusA, N-terminal domain"/>
    <property type="match status" value="1"/>
</dbReference>
<dbReference type="AlphaFoldDB" id="Q7VQM4"/>
<dbReference type="EMBL" id="BX248583">
    <property type="protein sequence ID" value="CAD83624.1"/>
    <property type="molecule type" value="Genomic_DNA"/>
</dbReference>
<comment type="subunit">
    <text evidence="7">Monomer. Binds directly to the core enzyme of the DNA-dependent RNA polymerase and to nascent RNA.</text>
</comment>
<dbReference type="InterPro" id="IPR004087">
    <property type="entry name" value="KH_dom"/>
</dbReference>
<dbReference type="GO" id="GO:0003723">
    <property type="term" value="F:RNA binding"/>
    <property type="evidence" value="ECO:0007669"/>
    <property type="project" value="UniProtKB-UniRule"/>
</dbReference>
<dbReference type="InterPro" id="IPR030842">
    <property type="entry name" value="TF_NusA_bacterial"/>
</dbReference>
<dbReference type="InterPro" id="IPR013735">
    <property type="entry name" value="TF_NusA_N"/>
</dbReference>
<dbReference type="SUPFAM" id="SSF54814">
    <property type="entry name" value="Prokaryotic type KH domain (KH-domain type II)"/>
    <property type="match status" value="2"/>
</dbReference>
<evidence type="ECO:0000256" key="4">
    <source>
        <dbReference type="ARBA" id="ARBA00022884"/>
    </source>
</evidence>
<evidence type="ECO:0000313" key="9">
    <source>
        <dbReference type="EMBL" id="CAD83624.1"/>
    </source>
</evidence>
<comment type="subcellular location">
    <subcellularLocation>
        <location evidence="7">Cytoplasm</location>
    </subcellularLocation>
</comment>
<evidence type="ECO:0000256" key="1">
    <source>
        <dbReference type="ARBA" id="ARBA00022472"/>
    </source>
</evidence>
<dbReference type="Gene3D" id="1.10.150.20">
    <property type="entry name" value="5' to 3' exonuclease, C-terminal subdomain"/>
    <property type="match status" value="2"/>
</dbReference>
<dbReference type="PROSITE" id="PS50126">
    <property type="entry name" value="S1"/>
    <property type="match status" value="1"/>
</dbReference>
<dbReference type="HOGENOM" id="CLU_029242_0_0_6"/>
<dbReference type="InterPro" id="IPR015946">
    <property type="entry name" value="KH_dom-like_a/b"/>
</dbReference>
<keyword evidence="4 7" id="KW-0694">RNA-binding</keyword>
<dbReference type="InterPro" id="IPR010213">
    <property type="entry name" value="TF_NusA"/>
</dbReference>
<evidence type="ECO:0000256" key="5">
    <source>
        <dbReference type="ARBA" id="ARBA00023015"/>
    </source>
</evidence>
<dbReference type="InterPro" id="IPR012340">
    <property type="entry name" value="NA-bd_OB-fold"/>
</dbReference>
<evidence type="ECO:0000256" key="2">
    <source>
        <dbReference type="ARBA" id="ARBA00022490"/>
    </source>
</evidence>
<comment type="function">
    <text evidence="7">Participates in both transcription termination and antitermination.</text>
</comment>
<dbReference type="Pfam" id="PF08529">
    <property type="entry name" value="NusA_N"/>
    <property type="match status" value="1"/>
</dbReference>
<evidence type="ECO:0000259" key="8">
    <source>
        <dbReference type="PROSITE" id="PS50126"/>
    </source>
</evidence>
<dbReference type="Pfam" id="PF26594">
    <property type="entry name" value="KH_NusA_2nd"/>
    <property type="match status" value="1"/>
</dbReference>
<dbReference type="Pfam" id="PF13184">
    <property type="entry name" value="KH_NusA_1st"/>
    <property type="match status" value="1"/>
</dbReference>
<dbReference type="KEGG" id="bfl:Bfl103"/>
<dbReference type="InterPro" id="IPR009019">
    <property type="entry name" value="KH_sf_prok-type"/>
</dbReference>
<dbReference type="Gene3D" id="3.30.300.20">
    <property type="match status" value="2"/>
</dbReference>
<keyword evidence="1 7" id="KW-0806">Transcription termination</keyword>
<reference evidence="9 10" key="1">
    <citation type="journal article" date="2003" name="Proc. Natl. Acad. Sci. U.S.A.">
        <title>The genome sequence of Blochmannia floridanus: comparative analysis of reduced genomes.</title>
        <authorList>
            <person name="Gil R."/>
            <person name="Silva F.J."/>
            <person name="Zientz E."/>
            <person name="Delmotte F."/>
            <person name="Gonzalez-Candelas F."/>
            <person name="Latorre A."/>
            <person name="Rausell C."/>
            <person name="Kramerbeek J."/>
            <person name="Gadau J."/>
            <person name="Hoelldobler B."/>
            <person name="van Ham R.C.H.J."/>
            <person name="Gross R."/>
            <person name="Moya A."/>
        </authorList>
    </citation>
    <scope>NUCLEOTIDE SEQUENCE [LARGE SCALE GENOMIC DNA]</scope>
</reference>
<dbReference type="HAMAP" id="MF_00945_B">
    <property type="entry name" value="NusA_B"/>
    <property type="match status" value="1"/>
</dbReference>
<dbReference type="SMART" id="SM00316">
    <property type="entry name" value="S1"/>
    <property type="match status" value="1"/>
</dbReference>
<dbReference type="OrthoDB" id="9807233at2"/>
<name>Q7VQM4_BLOFL</name>
<dbReference type="SMART" id="SM00322">
    <property type="entry name" value="KH"/>
    <property type="match status" value="2"/>
</dbReference>
<evidence type="ECO:0000256" key="7">
    <source>
        <dbReference type="HAMAP-Rule" id="MF_00945"/>
    </source>
</evidence>
<dbReference type="SUPFAM" id="SSF47794">
    <property type="entry name" value="Rad51 N-terminal domain-like"/>
    <property type="match status" value="2"/>
</dbReference>
<dbReference type="CDD" id="cd04455">
    <property type="entry name" value="S1_NusA"/>
    <property type="match status" value="1"/>
</dbReference>
<keyword evidence="3 7" id="KW-0889">Transcription antitermination</keyword>